<dbReference type="Proteomes" id="UP000678016">
    <property type="component" value="Chromosome"/>
</dbReference>
<dbReference type="RefSeq" id="WP_212640938.1">
    <property type="nucleotide sequence ID" value="NZ_CP074132.1"/>
</dbReference>
<accession>A0ABX8C0K0</accession>
<sequence>MTNPNLVQSLRNWADGFAADRAAVELLIAHESWLARRDFLDRCVDIVPSEELSDPTRPVAIIDWEETVRALADALPASSSEVAVLRIAASLGTGEPVDLRDTLVGLDATNTAAVATAMVTAAQASDRVTVTLAPRQLPDWLIDQS</sequence>
<protein>
    <submittedName>
        <fullName evidence="1">Uncharacterized protein</fullName>
    </submittedName>
</protein>
<name>A0ABX8C0K0_9ACTN</name>
<organism evidence="1 2">
    <name type="scientific">Nocardiopsis akebiae</name>
    <dbReference type="NCBI Taxonomy" id="2831968"/>
    <lineage>
        <taxon>Bacteria</taxon>
        <taxon>Bacillati</taxon>
        <taxon>Actinomycetota</taxon>
        <taxon>Actinomycetes</taxon>
        <taxon>Streptosporangiales</taxon>
        <taxon>Nocardiopsidaceae</taxon>
        <taxon>Nocardiopsis</taxon>
    </lineage>
</organism>
<gene>
    <name evidence="1" type="ORF">KGD83_21835</name>
</gene>
<proteinExistence type="predicted"/>
<evidence type="ECO:0000313" key="1">
    <source>
        <dbReference type="EMBL" id="QUX27896.1"/>
    </source>
</evidence>
<keyword evidence="2" id="KW-1185">Reference proteome</keyword>
<reference evidence="2" key="1">
    <citation type="submission" date="2021-05" db="EMBL/GenBank/DDBJ databases">
        <title>Direct Submission.</title>
        <authorList>
            <person name="Li K."/>
            <person name="Gao J."/>
        </authorList>
    </citation>
    <scope>NUCLEOTIDE SEQUENCE [LARGE SCALE GENOMIC DNA]</scope>
    <source>
        <strain evidence="2">HDS12</strain>
    </source>
</reference>
<dbReference type="EMBL" id="CP074132">
    <property type="protein sequence ID" value="QUX27896.1"/>
    <property type="molecule type" value="Genomic_DNA"/>
</dbReference>
<evidence type="ECO:0000313" key="2">
    <source>
        <dbReference type="Proteomes" id="UP000678016"/>
    </source>
</evidence>